<feature type="binding site" evidence="7">
    <location>
        <position position="129"/>
    </location>
    <ligand>
        <name>glyoxylate</name>
        <dbReference type="ChEBI" id="CHEBI:36655"/>
    </ligand>
</feature>
<dbReference type="PROSITE" id="PS00557">
    <property type="entry name" value="FMN_HYDROXY_ACID_DH_1"/>
    <property type="match status" value="1"/>
</dbReference>
<feature type="active site" description="Proton acceptor" evidence="6">
    <location>
        <position position="275"/>
    </location>
</feature>
<dbReference type="PROSITE" id="PS51349">
    <property type="entry name" value="FMN_HYDROXY_ACID_DH_2"/>
    <property type="match status" value="1"/>
</dbReference>
<keyword evidence="4" id="KW-0560">Oxidoreductase</keyword>
<evidence type="ECO:0000256" key="5">
    <source>
        <dbReference type="ARBA" id="ARBA00024042"/>
    </source>
</evidence>
<feature type="binding site" evidence="7">
    <location>
        <position position="105"/>
    </location>
    <ligand>
        <name>FMN</name>
        <dbReference type="ChEBI" id="CHEBI:58210"/>
    </ligand>
</feature>
<evidence type="ECO:0000256" key="7">
    <source>
        <dbReference type="PIRSR" id="PIRSR000138-2"/>
    </source>
</evidence>
<dbReference type="InterPro" id="IPR012133">
    <property type="entry name" value="Alpha-hydoxy_acid_DH_FMN"/>
</dbReference>
<sequence length="386" mass="42055">MLACIDDYRRAARARLAGIAWDYLEGAAEDGDSMRAARNSYGRWQFRPRVLANVSACSPATSIWDREVAAPMIVGPTGLNGLFWPRGDEILAAAAAEAGLPFVVSTAATSLLEDVRAAAPDADLWLQLYVQRDRAIAEDMMRRASDAAFSTLVLTVDTPVHGNRDHDVRNGFRMPLRPSAKLLLDCVRHPRWSCQMLWHGVPQLRNIAKSVGEAENLDRQAALLSREMDLALQWSDVTWIRRHWRGRVVVKGILDVDDALLARDAGADGVVLSNHGGRQLASAPAPLDVLPEIHRQVGRDLRVFVDGGARRGSDVVKAVSLGATAVLLGRAPLYGLAARGKGGVSHVLALMKAEMNTTMTLLGRTRVESLNRECVRPIGTSLVEVD</sequence>
<proteinExistence type="inferred from homology"/>
<comment type="caution">
    <text evidence="9">The sequence shown here is derived from an EMBL/GenBank/DDBJ whole genome shotgun (WGS) entry which is preliminary data.</text>
</comment>
<gene>
    <name evidence="9" type="ORF">DT99_25255</name>
</gene>
<evidence type="ECO:0000256" key="2">
    <source>
        <dbReference type="ARBA" id="ARBA00022630"/>
    </source>
</evidence>
<dbReference type="PANTHER" id="PTHR10578:SF107">
    <property type="entry name" value="2-HYDROXYACID OXIDASE 1"/>
    <property type="match status" value="1"/>
</dbReference>
<comment type="similarity">
    <text evidence="5">Belongs to the FMN-dependent alpha-hydroxy acid dehydrogenase family.</text>
</comment>
<dbReference type="SUPFAM" id="SSF51395">
    <property type="entry name" value="FMN-linked oxidoreductases"/>
    <property type="match status" value="1"/>
</dbReference>
<evidence type="ECO:0000313" key="9">
    <source>
        <dbReference type="EMBL" id="KEA56994.1"/>
    </source>
</evidence>
<dbReference type="FunFam" id="3.20.20.70:FF:000029">
    <property type="entry name" value="L-lactate dehydrogenase"/>
    <property type="match status" value="1"/>
</dbReference>
<feature type="binding site" evidence="7">
    <location>
        <position position="251"/>
    </location>
    <ligand>
        <name>FMN</name>
        <dbReference type="ChEBI" id="CHEBI:58210"/>
    </ligand>
</feature>
<keyword evidence="2 7" id="KW-0285">Flavoprotein</keyword>
<dbReference type="InterPro" id="IPR000262">
    <property type="entry name" value="FMN-dep_DH"/>
</dbReference>
<protein>
    <submittedName>
        <fullName evidence="9">FMN-dependent dehydrogenase</fullName>
    </submittedName>
</protein>
<feature type="binding site" evidence="7">
    <location>
        <begin position="329"/>
        <end position="330"/>
    </location>
    <ligand>
        <name>FMN</name>
        <dbReference type="ChEBI" id="CHEBI:58210"/>
    </ligand>
</feature>
<dbReference type="InterPro" id="IPR008259">
    <property type="entry name" value="FMN_hydac_DH_AS"/>
</dbReference>
<feature type="binding site" evidence="7">
    <location>
        <position position="23"/>
    </location>
    <ligand>
        <name>glyoxylate</name>
        <dbReference type="ChEBI" id="CHEBI:36655"/>
    </ligand>
</feature>
<dbReference type="Pfam" id="PF01070">
    <property type="entry name" value="FMN_dh"/>
    <property type="match status" value="1"/>
</dbReference>
<feature type="binding site" evidence="7">
    <location>
        <position position="275"/>
    </location>
    <ligand>
        <name>glyoxylate</name>
        <dbReference type="ChEBI" id="CHEBI:36655"/>
    </ligand>
</feature>
<dbReference type="AlphaFoldDB" id="A0A071M7W0"/>
<evidence type="ECO:0000256" key="3">
    <source>
        <dbReference type="ARBA" id="ARBA00022643"/>
    </source>
</evidence>
<feature type="domain" description="FMN hydroxy acid dehydrogenase" evidence="8">
    <location>
        <begin position="1"/>
        <end position="380"/>
    </location>
</feature>
<dbReference type="GO" id="GO:0004459">
    <property type="term" value="F:L-lactate dehydrogenase (NAD+) activity"/>
    <property type="evidence" value="ECO:0007669"/>
    <property type="project" value="TreeGrafter"/>
</dbReference>
<feature type="binding site" evidence="7">
    <location>
        <position position="155"/>
    </location>
    <ligand>
        <name>FMN</name>
        <dbReference type="ChEBI" id="CHEBI:58210"/>
    </ligand>
</feature>
<dbReference type="InterPro" id="IPR037396">
    <property type="entry name" value="FMN_HAD"/>
</dbReference>
<feature type="binding site" evidence="7">
    <location>
        <position position="278"/>
    </location>
    <ligand>
        <name>glyoxylate</name>
        <dbReference type="ChEBI" id="CHEBI:36655"/>
    </ligand>
</feature>
<evidence type="ECO:0000259" key="8">
    <source>
        <dbReference type="PROSITE" id="PS51349"/>
    </source>
</evidence>
<keyword evidence="3 7" id="KW-0288">FMN</keyword>
<dbReference type="GO" id="GO:0005886">
    <property type="term" value="C:plasma membrane"/>
    <property type="evidence" value="ECO:0007669"/>
    <property type="project" value="TreeGrafter"/>
</dbReference>
<dbReference type="OrthoDB" id="9770452at2"/>
<feature type="binding site" evidence="7">
    <location>
        <position position="164"/>
    </location>
    <ligand>
        <name>glyoxylate</name>
        <dbReference type="ChEBI" id="CHEBI:36655"/>
    </ligand>
</feature>
<dbReference type="InterPro" id="IPR013785">
    <property type="entry name" value="Aldolase_TIM"/>
</dbReference>
<feature type="binding site" evidence="7">
    <location>
        <position position="127"/>
    </location>
    <ligand>
        <name>FMN</name>
        <dbReference type="ChEBI" id="CHEBI:58210"/>
    </ligand>
</feature>
<dbReference type="EMBL" id="JJOA01000023">
    <property type="protein sequence ID" value="KEA56994.1"/>
    <property type="molecule type" value="Genomic_DNA"/>
</dbReference>
<organism evidence="9">
    <name type="scientific">Burkholderia cenocepacia</name>
    <dbReference type="NCBI Taxonomy" id="95486"/>
    <lineage>
        <taxon>Bacteria</taxon>
        <taxon>Pseudomonadati</taxon>
        <taxon>Pseudomonadota</taxon>
        <taxon>Betaproteobacteria</taxon>
        <taxon>Burkholderiales</taxon>
        <taxon>Burkholderiaceae</taxon>
        <taxon>Burkholderia</taxon>
        <taxon>Burkholderia cepacia complex</taxon>
    </lineage>
</organism>
<dbReference type="GO" id="GO:0010181">
    <property type="term" value="F:FMN binding"/>
    <property type="evidence" value="ECO:0007669"/>
    <property type="project" value="InterPro"/>
</dbReference>
<dbReference type="Gene3D" id="3.20.20.70">
    <property type="entry name" value="Aldolase class I"/>
    <property type="match status" value="1"/>
</dbReference>
<name>A0A071M7W0_9BURK</name>
<feature type="binding site" evidence="7">
    <location>
        <begin position="306"/>
        <end position="310"/>
    </location>
    <ligand>
        <name>FMN</name>
        <dbReference type="ChEBI" id="CHEBI:58210"/>
    </ligand>
</feature>
<comment type="cofactor">
    <cofactor evidence="1">
        <name>FMN</name>
        <dbReference type="ChEBI" id="CHEBI:58210"/>
    </cofactor>
</comment>
<dbReference type="PANTHER" id="PTHR10578">
    <property type="entry name" value="S -2-HYDROXY-ACID OXIDASE-RELATED"/>
    <property type="match status" value="1"/>
</dbReference>
<feature type="binding site" evidence="7">
    <location>
        <begin position="76"/>
        <end position="78"/>
    </location>
    <ligand>
        <name>FMN</name>
        <dbReference type="ChEBI" id="CHEBI:58210"/>
    </ligand>
</feature>
<evidence type="ECO:0000256" key="4">
    <source>
        <dbReference type="ARBA" id="ARBA00023002"/>
    </source>
</evidence>
<dbReference type="GO" id="GO:0009060">
    <property type="term" value="P:aerobic respiration"/>
    <property type="evidence" value="ECO:0007669"/>
    <property type="project" value="TreeGrafter"/>
</dbReference>
<dbReference type="PIRSF" id="PIRSF000138">
    <property type="entry name" value="Al-hdrx_acd_dh"/>
    <property type="match status" value="1"/>
</dbReference>
<reference evidence="9" key="1">
    <citation type="submission" date="2014-04" db="EMBL/GenBank/DDBJ databases">
        <title>In planta biocontrol of soil-borne Fusarium wilt of banana through a plant endophytic bacterium, Burkholderia cenocepacia 869T2.</title>
        <authorList>
            <person name="Ho Y.-N."/>
            <person name="Chiang H.-M."/>
            <person name="Chao C.-P."/>
            <person name="Su C.-C."/>
            <person name="Hsu H.-F."/>
            <person name="Guo C.-T."/>
            <person name="Hsieh J.-L."/>
            <person name="Huang C.-C."/>
        </authorList>
    </citation>
    <scope>NUCLEOTIDE SEQUENCE [LARGE SCALE GENOMIC DNA]</scope>
    <source>
        <strain evidence="9">869T2</strain>
    </source>
</reference>
<feature type="binding site" evidence="7">
    <location>
        <position position="273"/>
    </location>
    <ligand>
        <name>FMN</name>
        <dbReference type="ChEBI" id="CHEBI:58210"/>
    </ligand>
</feature>
<evidence type="ECO:0000256" key="1">
    <source>
        <dbReference type="ARBA" id="ARBA00001917"/>
    </source>
</evidence>
<evidence type="ECO:0000256" key="6">
    <source>
        <dbReference type="PIRSR" id="PIRSR000138-1"/>
    </source>
</evidence>
<accession>A0A071M7W0</accession>